<evidence type="ECO:0000313" key="3">
    <source>
        <dbReference type="Proteomes" id="UP001231189"/>
    </source>
</evidence>
<dbReference type="InterPro" id="IPR026960">
    <property type="entry name" value="RVT-Znf"/>
</dbReference>
<keyword evidence="3" id="KW-1185">Reference proteome</keyword>
<proteinExistence type="predicted"/>
<dbReference type="Pfam" id="PF13966">
    <property type="entry name" value="zf-RVT"/>
    <property type="match status" value="1"/>
</dbReference>
<evidence type="ECO:0000313" key="2">
    <source>
        <dbReference type="EMBL" id="KAK1621377.1"/>
    </source>
</evidence>
<comment type="caution">
    <text evidence="2">The sequence shown here is derived from an EMBL/GenBank/DDBJ whole genome shotgun (WGS) entry which is preliminary data.</text>
</comment>
<organism evidence="2 3">
    <name type="scientific">Lolium multiflorum</name>
    <name type="common">Italian ryegrass</name>
    <name type="synonym">Lolium perenne subsp. multiflorum</name>
    <dbReference type="NCBI Taxonomy" id="4521"/>
    <lineage>
        <taxon>Eukaryota</taxon>
        <taxon>Viridiplantae</taxon>
        <taxon>Streptophyta</taxon>
        <taxon>Embryophyta</taxon>
        <taxon>Tracheophyta</taxon>
        <taxon>Spermatophyta</taxon>
        <taxon>Magnoliopsida</taxon>
        <taxon>Liliopsida</taxon>
        <taxon>Poales</taxon>
        <taxon>Poaceae</taxon>
        <taxon>BOP clade</taxon>
        <taxon>Pooideae</taxon>
        <taxon>Poodae</taxon>
        <taxon>Poeae</taxon>
        <taxon>Poeae Chloroplast Group 2 (Poeae type)</taxon>
        <taxon>Loliodinae</taxon>
        <taxon>Loliinae</taxon>
        <taxon>Lolium</taxon>
    </lineage>
</organism>
<name>A0AAD8VVN0_LOLMU</name>
<dbReference type="EMBL" id="JAUUTY010000006">
    <property type="protein sequence ID" value="KAK1621377.1"/>
    <property type="molecule type" value="Genomic_DNA"/>
</dbReference>
<feature type="domain" description="Reverse transcriptase zinc-binding" evidence="1">
    <location>
        <begin position="10"/>
        <end position="47"/>
    </location>
</feature>
<sequence>MVCGSPAIALAKRGWPHNNSCVLCGVSSSPETAEHLLGVCPMISQVWALTIPLAQMPPCFMPTQSQPLIEWLSTTSFMIPRTKKPGWNSLDQLVLQGQAHTCL</sequence>
<protein>
    <recommendedName>
        <fullName evidence="1">Reverse transcriptase zinc-binding domain-containing protein</fullName>
    </recommendedName>
</protein>
<accession>A0AAD8VVN0</accession>
<dbReference type="AlphaFoldDB" id="A0AAD8VVN0"/>
<reference evidence="2" key="1">
    <citation type="submission" date="2023-07" db="EMBL/GenBank/DDBJ databases">
        <title>A chromosome-level genome assembly of Lolium multiflorum.</title>
        <authorList>
            <person name="Chen Y."/>
            <person name="Copetti D."/>
            <person name="Kolliker R."/>
            <person name="Studer B."/>
        </authorList>
    </citation>
    <scope>NUCLEOTIDE SEQUENCE</scope>
    <source>
        <strain evidence="2">02402/16</strain>
        <tissue evidence="2">Leaf</tissue>
    </source>
</reference>
<gene>
    <name evidence="2" type="ORF">QYE76_026894</name>
</gene>
<evidence type="ECO:0000259" key="1">
    <source>
        <dbReference type="Pfam" id="PF13966"/>
    </source>
</evidence>
<dbReference type="Proteomes" id="UP001231189">
    <property type="component" value="Unassembled WGS sequence"/>
</dbReference>